<dbReference type="SUPFAM" id="SSF57667">
    <property type="entry name" value="beta-beta-alpha zinc fingers"/>
    <property type="match status" value="1"/>
</dbReference>
<evidence type="ECO:0000256" key="1">
    <source>
        <dbReference type="ARBA" id="ARBA00004123"/>
    </source>
</evidence>
<dbReference type="PROSITE" id="PS00028">
    <property type="entry name" value="ZINC_FINGER_C2H2_1"/>
    <property type="match status" value="1"/>
</dbReference>
<dbReference type="Proteomes" id="UP000639772">
    <property type="component" value="Chromosome 1"/>
</dbReference>
<evidence type="ECO:0000256" key="7">
    <source>
        <dbReference type="ARBA" id="ARBA00023242"/>
    </source>
</evidence>
<dbReference type="InterPro" id="IPR013087">
    <property type="entry name" value="Znf_C2H2_type"/>
</dbReference>
<proteinExistence type="predicted"/>
<keyword evidence="2" id="KW-0479">Metal-binding</keyword>
<dbReference type="PANTHER" id="PTHR45801">
    <property type="entry name" value="OS07G0101800 PROTEIN"/>
    <property type="match status" value="1"/>
</dbReference>
<reference evidence="10 11" key="1">
    <citation type="journal article" date="2020" name="Nat. Food">
        <title>A phased Vanilla planifolia genome enables genetic improvement of flavour and production.</title>
        <authorList>
            <person name="Hasing T."/>
            <person name="Tang H."/>
            <person name="Brym M."/>
            <person name="Khazi F."/>
            <person name="Huang T."/>
            <person name="Chambers A.H."/>
        </authorList>
    </citation>
    <scope>NUCLEOTIDE SEQUENCE [LARGE SCALE GENOMIC DNA]</scope>
    <source>
        <tissue evidence="10">Leaf</tissue>
    </source>
</reference>
<dbReference type="GO" id="GO:0008270">
    <property type="term" value="F:zinc ion binding"/>
    <property type="evidence" value="ECO:0007669"/>
    <property type="project" value="UniProtKB-KW"/>
</dbReference>
<name>A0A835VKB5_VANPL</name>
<organism evidence="10 11">
    <name type="scientific">Vanilla planifolia</name>
    <name type="common">Vanilla</name>
    <dbReference type="NCBI Taxonomy" id="51239"/>
    <lineage>
        <taxon>Eukaryota</taxon>
        <taxon>Viridiplantae</taxon>
        <taxon>Streptophyta</taxon>
        <taxon>Embryophyta</taxon>
        <taxon>Tracheophyta</taxon>
        <taxon>Spermatophyta</taxon>
        <taxon>Magnoliopsida</taxon>
        <taxon>Liliopsida</taxon>
        <taxon>Asparagales</taxon>
        <taxon>Orchidaceae</taxon>
        <taxon>Vanilloideae</taxon>
        <taxon>Vanilleae</taxon>
        <taxon>Vanilla</taxon>
    </lineage>
</organism>
<protein>
    <recommendedName>
        <fullName evidence="9">C2H2-type domain-containing protein</fullName>
    </recommendedName>
</protein>
<dbReference type="PANTHER" id="PTHR45801:SF117">
    <property type="entry name" value="OS07G0417400 PROTEIN"/>
    <property type="match status" value="1"/>
</dbReference>
<evidence type="ECO:0000256" key="6">
    <source>
        <dbReference type="ARBA" id="ARBA00023163"/>
    </source>
</evidence>
<evidence type="ECO:0000256" key="8">
    <source>
        <dbReference type="PROSITE-ProRule" id="PRU00042"/>
    </source>
</evidence>
<evidence type="ECO:0000259" key="9">
    <source>
        <dbReference type="PROSITE" id="PS50157"/>
    </source>
</evidence>
<dbReference type="OrthoDB" id="780709at2759"/>
<keyword evidence="3 8" id="KW-0863">Zinc-finger</keyword>
<evidence type="ECO:0000313" key="10">
    <source>
        <dbReference type="EMBL" id="KAG0502072.1"/>
    </source>
</evidence>
<dbReference type="EMBL" id="JADCNM010000001">
    <property type="protein sequence ID" value="KAG0502072.1"/>
    <property type="molecule type" value="Genomic_DNA"/>
</dbReference>
<keyword evidence="4" id="KW-0862">Zinc</keyword>
<dbReference type="GO" id="GO:0005634">
    <property type="term" value="C:nucleus"/>
    <property type="evidence" value="ECO:0007669"/>
    <property type="project" value="UniProtKB-SubCell"/>
</dbReference>
<dbReference type="InterPro" id="IPR036236">
    <property type="entry name" value="Znf_C2H2_sf"/>
</dbReference>
<comment type="caution">
    <text evidence="10">The sequence shown here is derived from an EMBL/GenBank/DDBJ whole genome shotgun (WGS) entry which is preliminary data.</text>
</comment>
<feature type="domain" description="C2H2-type" evidence="9">
    <location>
        <begin position="101"/>
        <end position="128"/>
    </location>
</feature>
<keyword evidence="7" id="KW-0539">Nucleus</keyword>
<evidence type="ECO:0000256" key="4">
    <source>
        <dbReference type="ARBA" id="ARBA00022833"/>
    </source>
</evidence>
<evidence type="ECO:0000256" key="5">
    <source>
        <dbReference type="ARBA" id="ARBA00023015"/>
    </source>
</evidence>
<dbReference type="Gene3D" id="3.30.160.60">
    <property type="entry name" value="Classic Zinc Finger"/>
    <property type="match status" value="1"/>
</dbReference>
<evidence type="ECO:0000256" key="3">
    <source>
        <dbReference type="ARBA" id="ARBA00022771"/>
    </source>
</evidence>
<sequence>MTGTNCASTFSIGLNPTHRACPNPDRFVSRPKRGPSVNSAGLINAIRKRRFFSSWRHPTLPLHKNPPPPPQPSHLSFSLYTMEDSNTELDSPDGTYCGRSYDCIFCKRGFSTAQALGGHMNIHRKDRAQSRHPNRVYSFASLEAESCSRLRDHNPYANFPRFSFHSTPDFRKTYVCFPESTTGAQSLTTAVDGELGKGKLPELRRFGNELSLGLRGKGEEEGDVGLDLELRLGH</sequence>
<gene>
    <name evidence="10" type="ORF">HPP92_002144</name>
</gene>
<evidence type="ECO:0000256" key="2">
    <source>
        <dbReference type="ARBA" id="ARBA00022723"/>
    </source>
</evidence>
<comment type="subcellular location">
    <subcellularLocation>
        <location evidence="1">Nucleus</location>
    </subcellularLocation>
</comment>
<dbReference type="PROSITE" id="PS50157">
    <property type="entry name" value="ZINC_FINGER_C2H2_2"/>
    <property type="match status" value="1"/>
</dbReference>
<dbReference type="AlphaFoldDB" id="A0A835VKB5"/>
<accession>A0A835VKB5</accession>
<dbReference type="InterPro" id="IPR052426">
    <property type="entry name" value="Plant_dev_regulator"/>
</dbReference>
<keyword evidence="6" id="KW-0804">Transcription</keyword>
<evidence type="ECO:0000313" key="11">
    <source>
        <dbReference type="Proteomes" id="UP000639772"/>
    </source>
</evidence>
<keyword evidence="5" id="KW-0805">Transcription regulation</keyword>